<evidence type="ECO:0000313" key="3">
    <source>
        <dbReference type="Proteomes" id="UP000054560"/>
    </source>
</evidence>
<feature type="region of interest" description="Disordered" evidence="1">
    <location>
        <begin position="73"/>
        <end position="116"/>
    </location>
</feature>
<gene>
    <name evidence="2" type="ORF">SARC_14752</name>
</gene>
<dbReference type="AlphaFoldDB" id="A0A0L0F9A3"/>
<proteinExistence type="predicted"/>
<dbReference type="Proteomes" id="UP000054560">
    <property type="component" value="Unassembled WGS sequence"/>
</dbReference>
<dbReference type="EMBL" id="KQ246651">
    <property type="protein sequence ID" value="KNC72688.1"/>
    <property type="molecule type" value="Genomic_DNA"/>
</dbReference>
<dbReference type="RefSeq" id="XP_014146590.1">
    <property type="nucleotide sequence ID" value="XM_014291115.1"/>
</dbReference>
<evidence type="ECO:0000256" key="1">
    <source>
        <dbReference type="SAM" id="MobiDB-lite"/>
    </source>
</evidence>
<accession>A0A0L0F9A3</accession>
<feature type="region of interest" description="Disordered" evidence="1">
    <location>
        <begin position="145"/>
        <end position="177"/>
    </location>
</feature>
<evidence type="ECO:0000313" key="2">
    <source>
        <dbReference type="EMBL" id="KNC72688.1"/>
    </source>
</evidence>
<name>A0A0L0F9A3_9EUKA</name>
<organism evidence="2 3">
    <name type="scientific">Sphaeroforma arctica JP610</name>
    <dbReference type="NCBI Taxonomy" id="667725"/>
    <lineage>
        <taxon>Eukaryota</taxon>
        <taxon>Ichthyosporea</taxon>
        <taxon>Ichthyophonida</taxon>
        <taxon>Sphaeroforma</taxon>
    </lineage>
</organism>
<dbReference type="GeneID" id="25915256"/>
<reference evidence="2 3" key="1">
    <citation type="submission" date="2011-02" db="EMBL/GenBank/DDBJ databases">
        <title>The Genome Sequence of Sphaeroforma arctica JP610.</title>
        <authorList>
            <consortium name="The Broad Institute Genome Sequencing Platform"/>
            <person name="Russ C."/>
            <person name="Cuomo C."/>
            <person name="Young S.K."/>
            <person name="Zeng Q."/>
            <person name="Gargeya S."/>
            <person name="Alvarado L."/>
            <person name="Berlin A."/>
            <person name="Chapman S.B."/>
            <person name="Chen Z."/>
            <person name="Freedman E."/>
            <person name="Gellesch M."/>
            <person name="Goldberg J."/>
            <person name="Griggs A."/>
            <person name="Gujja S."/>
            <person name="Heilman E."/>
            <person name="Heiman D."/>
            <person name="Howarth C."/>
            <person name="Mehta T."/>
            <person name="Neiman D."/>
            <person name="Pearson M."/>
            <person name="Roberts A."/>
            <person name="Saif S."/>
            <person name="Shea T."/>
            <person name="Shenoy N."/>
            <person name="Sisk P."/>
            <person name="Stolte C."/>
            <person name="Sykes S."/>
            <person name="White J."/>
            <person name="Yandava C."/>
            <person name="Burger G."/>
            <person name="Gray M.W."/>
            <person name="Holland P.W.H."/>
            <person name="King N."/>
            <person name="Lang F.B.F."/>
            <person name="Roger A.J."/>
            <person name="Ruiz-Trillo I."/>
            <person name="Haas B."/>
            <person name="Nusbaum C."/>
            <person name="Birren B."/>
        </authorList>
    </citation>
    <scope>NUCLEOTIDE SEQUENCE [LARGE SCALE GENOMIC DNA]</scope>
    <source>
        <strain evidence="2 3">JP610</strain>
    </source>
</reference>
<keyword evidence="3" id="KW-1185">Reference proteome</keyword>
<protein>
    <submittedName>
        <fullName evidence="2">Uncharacterized protein</fullName>
    </submittedName>
</protein>
<feature type="compositionally biased region" description="Basic and acidic residues" evidence="1">
    <location>
        <begin position="156"/>
        <end position="165"/>
    </location>
</feature>
<sequence length="177" mass="20102">MSQQQIQAVMGQLALHFQTNYPQQWASMNPQQQQVYVYNMALQQLGQSAPAQAQSQLQHTQQRCQIVEESSQRYSQRQVNVTSNSSFNSGLNTSRQASISSQGYSTNEADLSLNPNQQMGALAPNELKNPALMTEKEKLELVKSRLAEQQSQRARLLQETKERMRQNSQLKPKVHDP</sequence>